<keyword evidence="6" id="KW-1185">Reference proteome</keyword>
<comment type="caution">
    <text evidence="5">The sequence shown here is derived from an EMBL/GenBank/DDBJ whole genome shotgun (WGS) entry which is preliminary data.</text>
</comment>
<name>A0A3D8Q8M5_9HELO</name>
<evidence type="ECO:0000256" key="2">
    <source>
        <dbReference type="ARBA" id="ARBA00022980"/>
    </source>
</evidence>
<dbReference type="InterPro" id="IPR001911">
    <property type="entry name" value="Ribosomal_bS21"/>
</dbReference>
<reference evidence="5 6" key="1">
    <citation type="journal article" date="2018" name="IMA Fungus">
        <title>IMA Genome-F 9: Draft genome sequence of Annulohypoxylon stygium, Aspergillus mulundensis, Berkeleyomyces basicola (syn. Thielaviopsis basicola), Ceratocystis smalleyi, two Cercospora beticola strains, Coleophoma cylindrospora, Fusarium fracticaudum, Phialophora cf. hyalina, and Morchella septimelata.</title>
        <authorList>
            <person name="Wingfield B.D."/>
            <person name="Bills G.F."/>
            <person name="Dong Y."/>
            <person name="Huang W."/>
            <person name="Nel W.J."/>
            <person name="Swalarsk-Parry B.S."/>
            <person name="Vaghefi N."/>
            <person name="Wilken P.M."/>
            <person name="An Z."/>
            <person name="de Beer Z.W."/>
            <person name="De Vos L."/>
            <person name="Chen L."/>
            <person name="Duong T.A."/>
            <person name="Gao Y."/>
            <person name="Hammerbacher A."/>
            <person name="Kikkert J.R."/>
            <person name="Li Y."/>
            <person name="Li H."/>
            <person name="Li K."/>
            <person name="Li Q."/>
            <person name="Liu X."/>
            <person name="Ma X."/>
            <person name="Naidoo K."/>
            <person name="Pethybridge S.J."/>
            <person name="Sun J."/>
            <person name="Steenkamp E.T."/>
            <person name="van der Nest M.A."/>
            <person name="van Wyk S."/>
            <person name="Wingfield M.J."/>
            <person name="Xiong C."/>
            <person name="Yue Q."/>
            <person name="Zhang X."/>
        </authorList>
    </citation>
    <scope>NUCLEOTIDE SEQUENCE [LARGE SCALE GENOMIC DNA]</scope>
    <source>
        <strain evidence="5 6">BP6252</strain>
    </source>
</reference>
<dbReference type="AlphaFoldDB" id="A0A3D8Q8M5"/>
<evidence type="ECO:0000256" key="1">
    <source>
        <dbReference type="ARBA" id="ARBA00006640"/>
    </source>
</evidence>
<feature type="region of interest" description="Disordered" evidence="4">
    <location>
        <begin position="44"/>
        <end position="101"/>
    </location>
</feature>
<dbReference type="OrthoDB" id="2501249at2759"/>
<keyword evidence="2" id="KW-0689">Ribosomal protein</keyword>
<sequence>MTVVGSNTMELRRAADAILRTQSTTSSLSAHILSARTTGYALGSRRYISNTPPQNAVRPRATTSAAPPSPSASNSTEQSTASPDDLASMLNWKNGPRRQSRYGMAYTGKSREQALNGGNSAMDLLSTLNSTSRASRQSSRIMETERMLDPKGSDTLKLLDKFSPTSLVPERKRTPLRMNPRLGRTVTLGGNIDLGRGLKLLEQSCARNAVRKDFTKQRFHERPGLKRKRMKREGWRKRFAQGFSAVVKRVKQLKNQGW</sequence>
<dbReference type="EMBL" id="PDLM01000018">
    <property type="protein sequence ID" value="RDW58159.1"/>
    <property type="molecule type" value="Genomic_DNA"/>
</dbReference>
<feature type="compositionally biased region" description="Polar residues" evidence="4">
    <location>
        <begin position="130"/>
        <end position="141"/>
    </location>
</feature>
<dbReference type="PANTHER" id="PTHR41237">
    <property type="entry name" value="37S RIBOSOMAL PROTEIN MRP21, MITOCHONDRIAL"/>
    <property type="match status" value="1"/>
</dbReference>
<dbReference type="GO" id="GO:0005763">
    <property type="term" value="C:mitochondrial small ribosomal subunit"/>
    <property type="evidence" value="ECO:0007669"/>
    <property type="project" value="TreeGrafter"/>
</dbReference>
<feature type="region of interest" description="Disordered" evidence="4">
    <location>
        <begin position="130"/>
        <end position="149"/>
    </location>
</feature>
<keyword evidence="3" id="KW-0687">Ribonucleoprotein</keyword>
<evidence type="ECO:0000256" key="3">
    <source>
        <dbReference type="ARBA" id="ARBA00023274"/>
    </source>
</evidence>
<proteinExistence type="inferred from homology"/>
<evidence type="ECO:0008006" key="7">
    <source>
        <dbReference type="Google" id="ProtNLM"/>
    </source>
</evidence>
<gene>
    <name evidence="5" type="ORF">BP6252_13570</name>
</gene>
<dbReference type="Proteomes" id="UP000256645">
    <property type="component" value="Unassembled WGS sequence"/>
</dbReference>
<protein>
    <recommendedName>
        <fullName evidence="7">Ribosomal protein S21</fullName>
    </recommendedName>
</protein>
<dbReference type="Pfam" id="PF01165">
    <property type="entry name" value="Ribosomal_S21"/>
    <property type="match status" value="1"/>
</dbReference>
<organism evidence="5 6">
    <name type="scientific">Coleophoma cylindrospora</name>
    <dbReference type="NCBI Taxonomy" id="1849047"/>
    <lineage>
        <taxon>Eukaryota</taxon>
        <taxon>Fungi</taxon>
        <taxon>Dikarya</taxon>
        <taxon>Ascomycota</taxon>
        <taxon>Pezizomycotina</taxon>
        <taxon>Leotiomycetes</taxon>
        <taxon>Helotiales</taxon>
        <taxon>Dermateaceae</taxon>
        <taxon>Coleophoma</taxon>
    </lineage>
</organism>
<dbReference type="InterPro" id="IPR052837">
    <property type="entry name" value="Mitoribosomal_bS21"/>
</dbReference>
<comment type="similarity">
    <text evidence="1">Belongs to the bacterial ribosomal protein bS21 family.</text>
</comment>
<dbReference type="GO" id="GO:0070124">
    <property type="term" value="P:mitochondrial translational initiation"/>
    <property type="evidence" value="ECO:0007669"/>
    <property type="project" value="TreeGrafter"/>
</dbReference>
<evidence type="ECO:0000256" key="4">
    <source>
        <dbReference type="SAM" id="MobiDB-lite"/>
    </source>
</evidence>
<evidence type="ECO:0000313" key="6">
    <source>
        <dbReference type="Proteomes" id="UP000256645"/>
    </source>
</evidence>
<dbReference type="STRING" id="1849047.A0A3D8Q8M5"/>
<dbReference type="PANTHER" id="PTHR41237:SF1">
    <property type="entry name" value="SMALL RIBOSOMAL SUBUNIT PROTEIN BS21M"/>
    <property type="match status" value="1"/>
</dbReference>
<accession>A0A3D8Q8M5</accession>
<dbReference type="GO" id="GO:0003735">
    <property type="term" value="F:structural constituent of ribosome"/>
    <property type="evidence" value="ECO:0007669"/>
    <property type="project" value="InterPro"/>
</dbReference>
<evidence type="ECO:0000313" key="5">
    <source>
        <dbReference type="EMBL" id="RDW58159.1"/>
    </source>
</evidence>